<evidence type="ECO:0000313" key="2">
    <source>
        <dbReference type="Proteomes" id="UP000682843"/>
    </source>
</evidence>
<protein>
    <recommendedName>
        <fullName evidence="3">GcrA cell cycle regulator</fullName>
    </recommendedName>
</protein>
<proteinExistence type="predicted"/>
<organism evidence="1 2">
    <name type="scientific">Tardiphaga alba</name>
    <dbReference type="NCBI Taxonomy" id="340268"/>
    <lineage>
        <taxon>Bacteria</taxon>
        <taxon>Pseudomonadati</taxon>
        <taxon>Pseudomonadota</taxon>
        <taxon>Alphaproteobacteria</taxon>
        <taxon>Hyphomicrobiales</taxon>
        <taxon>Nitrobacteraceae</taxon>
        <taxon>Tardiphaga</taxon>
    </lineage>
</organism>
<reference evidence="1 2" key="1">
    <citation type="submission" date="2019-02" db="EMBL/GenBank/DDBJ databases">
        <title>Emended description of the genus Rhodopseudomonas and description of Rhodopseudomonas albus sp. nov., a non-phototrophic, heavy-metal-tolerant bacterium isolated from garden soil.</title>
        <authorList>
            <person name="Bao Z."/>
            <person name="Cao W.W."/>
            <person name="Sato Y."/>
            <person name="Nishizawa T."/>
            <person name="Zhao J."/>
            <person name="Guo Y."/>
            <person name="Ohta H."/>
        </authorList>
    </citation>
    <scope>NUCLEOTIDE SEQUENCE [LARGE SCALE GENOMIC DNA]</scope>
    <source>
        <strain evidence="1 2">SK50-23</strain>
    </source>
</reference>
<name>A0ABX8AEJ7_9BRAD</name>
<dbReference type="EMBL" id="CP036498">
    <property type="protein sequence ID" value="QUS42103.1"/>
    <property type="molecule type" value="Genomic_DNA"/>
</dbReference>
<dbReference type="Proteomes" id="UP000682843">
    <property type="component" value="Chromosome"/>
</dbReference>
<accession>A0ABX8AEJ7</accession>
<sequence>MPRNANKLWTDRDENRLRELASSGASLIRATAALRRSSSSVKRKALDLGLAFRGVKQVRADLRAAGVFDRP</sequence>
<gene>
    <name evidence="1" type="ORF">RPMA_27245</name>
</gene>
<keyword evidence="2" id="KW-1185">Reference proteome</keyword>
<evidence type="ECO:0008006" key="3">
    <source>
        <dbReference type="Google" id="ProtNLM"/>
    </source>
</evidence>
<evidence type="ECO:0000313" key="1">
    <source>
        <dbReference type="EMBL" id="QUS42103.1"/>
    </source>
</evidence>